<accession>A0A6G4U1C8</accession>
<dbReference type="PANTHER" id="PTHR43798">
    <property type="entry name" value="MONOACYLGLYCEROL LIPASE"/>
    <property type="match status" value="1"/>
</dbReference>
<protein>
    <submittedName>
        <fullName evidence="2">Alpha/beta hydrolase</fullName>
    </submittedName>
</protein>
<evidence type="ECO:0000259" key="1">
    <source>
        <dbReference type="Pfam" id="PF12697"/>
    </source>
</evidence>
<dbReference type="RefSeq" id="WP_165238867.1">
    <property type="nucleotide sequence ID" value="NZ_JAAKZV010000078.1"/>
</dbReference>
<proteinExistence type="predicted"/>
<keyword evidence="2" id="KW-0378">Hydrolase</keyword>
<dbReference type="Gene3D" id="3.40.50.1820">
    <property type="entry name" value="alpha/beta hydrolase"/>
    <property type="match status" value="1"/>
</dbReference>
<dbReference type="GO" id="GO:0016020">
    <property type="term" value="C:membrane"/>
    <property type="evidence" value="ECO:0007669"/>
    <property type="project" value="TreeGrafter"/>
</dbReference>
<organism evidence="2 3">
    <name type="scientific">Streptomyces coryli</name>
    <dbReference type="NCBI Taxonomy" id="1128680"/>
    <lineage>
        <taxon>Bacteria</taxon>
        <taxon>Bacillati</taxon>
        <taxon>Actinomycetota</taxon>
        <taxon>Actinomycetes</taxon>
        <taxon>Kitasatosporales</taxon>
        <taxon>Streptomycetaceae</taxon>
        <taxon>Streptomyces</taxon>
    </lineage>
</organism>
<gene>
    <name evidence="2" type="ORF">G5C51_18890</name>
</gene>
<dbReference type="AlphaFoldDB" id="A0A6G4U1C8"/>
<dbReference type="PRINTS" id="PR00111">
    <property type="entry name" value="ABHYDROLASE"/>
</dbReference>
<dbReference type="SUPFAM" id="SSF53474">
    <property type="entry name" value="alpha/beta-Hydrolases"/>
    <property type="match status" value="1"/>
</dbReference>
<comment type="caution">
    <text evidence="2">The sequence shown here is derived from an EMBL/GenBank/DDBJ whole genome shotgun (WGS) entry which is preliminary data.</text>
</comment>
<dbReference type="InterPro" id="IPR050266">
    <property type="entry name" value="AB_hydrolase_sf"/>
</dbReference>
<dbReference type="PANTHER" id="PTHR43798:SF33">
    <property type="entry name" value="HYDROLASE, PUTATIVE (AFU_ORTHOLOGUE AFUA_2G14860)-RELATED"/>
    <property type="match status" value="1"/>
</dbReference>
<dbReference type="Proteomes" id="UP000481583">
    <property type="component" value="Unassembled WGS sequence"/>
</dbReference>
<sequence>MTHTTDTTVLRTEVVVDGEAASYLTAGADGPVVLMLHGTYWSRVWLPVLGRLAGAGLRPVAVDLPGLGRSGGELTPETATVPALADWVGRFASALGISGPVALAGHDIGGAVSQHLLVHGQLEISRLALANSVLYDSWPAPHVARFRDPDPGPDPATDATEGVLAARRQAVTNALAGAATEPLVAEYLDPWTDPRVRRSWLALAGAADSRYTLDLVPALRRSTIPKLLIWGEDDAHEKVEYAERFAAEIPHTTLVRIPEADHIPTENAPDRIARALAGFFGSLNMVQGGQLS</sequence>
<feature type="domain" description="AB hydrolase-1" evidence="1">
    <location>
        <begin position="33"/>
        <end position="275"/>
    </location>
</feature>
<evidence type="ECO:0000313" key="3">
    <source>
        <dbReference type="Proteomes" id="UP000481583"/>
    </source>
</evidence>
<name>A0A6G4U1C8_9ACTN</name>
<dbReference type="InterPro" id="IPR029058">
    <property type="entry name" value="AB_hydrolase_fold"/>
</dbReference>
<dbReference type="InterPro" id="IPR000073">
    <property type="entry name" value="AB_hydrolase_1"/>
</dbReference>
<reference evidence="2 3" key="1">
    <citation type="submission" date="2020-02" db="EMBL/GenBank/DDBJ databases">
        <title>Whole-genome analyses of novel actinobacteria.</title>
        <authorList>
            <person name="Sahin N."/>
        </authorList>
    </citation>
    <scope>NUCLEOTIDE SEQUENCE [LARGE SCALE GENOMIC DNA]</scope>
    <source>
        <strain evidence="2 3">A7024</strain>
    </source>
</reference>
<dbReference type="Pfam" id="PF12697">
    <property type="entry name" value="Abhydrolase_6"/>
    <property type="match status" value="1"/>
</dbReference>
<dbReference type="GO" id="GO:0016787">
    <property type="term" value="F:hydrolase activity"/>
    <property type="evidence" value="ECO:0007669"/>
    <property type="project" value="UniProtKB-KW"/>
</dbReference>
<evidence type="ECO:0000313" key="2">
    <source>
        <dbReference type="EMBL" id="NGN65954.1"/>
    </source>
</evidence>
<dbReference type="EMBL" id="JAAKZV010000078">
    <property type="protein sequence ID" value="NGN65954.1"/>
    <property type="molecule type" value="Genomic_DNA"/>
</dbReference>
<keyword evidence="3" id="KW-1185">Reference proteome</keyword>